<evidence type="ECO:0000313" key="3">
    <source>
        <dbReference type="Proteomes" id="UP000596661"/>
    </source>
</evidence>
<feature type="compositionally biased region" description="Basic and acidic residues" evidence="1">
    <location>
        <begin position="41"/>
        <end position="50"/>
    </location>
</feature>
<dbReference type="EMBL" id="UZAU01000331">
    <property type="status" value="NOT_ANNOTATED_CDS"/>
    <property type="molecule type" value="Genomic_DNA"/>
</dbReference>
<organism evidence="2 3">
    <name type="scientific">Cannabis sativa</name>
    <name type="common">Hemp</name>
    <name type="synonym">Marijuana</name>
    <dbReference type="NCBI Taxonomy" id="3483"/>
    <lineage>
        <taxon>Eukaryota</taxon>
        <taxon>Viridiplantae</taxon>
        <taxon>Streptophyta</taxon>
        <taxon>Embryophyta</taxon>
        <taxon>Tracheophyta</taxon>
        <taxon>Spermatophyta</taxon>
        <taxon>Magnoliopsida</taxon>
        <taxon>eudicotyledons</taxon>
        <taxon>Gunneridae</taxon>
        <taxon>Pentapetalae</taxon>
        <taxon>rosids</taxon>
        <taxon>fabids</taxon>
        <taxon>Rosales</taxon>
        <taxon>Cannabaceae</taxon>
        <taxon>Cannabis</taxon>
    </lineage>
</organism>
<feature type="compositionally biased region" description="Gly residues" evidence="1">
    <location>
        <begin position="98"/>
        <end position="107"/>
    </location>
</feature>
<dbReference type="EnsemblPlants" id="evm.model.03.1739">
    <property type="protein sequence ID" value="cds.evm.model.03.1739"/>
    <property type="gene ID" value="evm.TU.03.1739"/>
</dbReference>
<reference evidence="2" key="1">
    <citation type="submission" date="2018-11" db="EMBL/GenBank/DDBJ databases">
        <authorList>
            <person name="Grassa J C."/>
        </authorList>
    </citation>
    <scope>NUCLEOTIDE SEQUENCE [LARGE SCALE GENOMIC DNA]</scope>
</reference>
<evidence type="ECO:0000313" key="2">
    <source>
        <dbReference type="EnsemblPlants" id="cds.evm.model.03.1739"/>
    </source>
</evidence>
<name>A0A803P6G8_CANSA</name>
<feature type="region of interest" description="Disordered" evidence="1">
    <location>
        <begin position="25"/>
        <end position="107"/>
    </location>
</feature>
<dbReference type="AlphaFoldDB" id="A0A803P6G8"/>
<reference evidence="2" key="2">
    <citation type="submission" date="2021-03" db="UniProtKB">
        <authorList>
            <consortium name="EnsemblPlants"/>
        </authorList>
    </citation>
    <scope>IDENTIFICATION</scope>
</reference>
<sequence length="107" mass="11653">MLYGRESITLDDVQSTLNLKELNQKSELKNSGSGVGLYARGKSEKMESHKSSKGKSRSKSQSDSMKNAHDTGAIFQVGSAEGRRYCEDETKTTPGRCYTGGLGPLYP</sequence>
<feature type="compositionally biased region" description="Basic and acidic residues" evidence="1">
    <location>
        <begin position="81"/>
        <end position="91"/>
    </location>
</feature>
<protein>
    <submittedName>
        <fullName evidence="2">Uncharacterized protein</fullName>
    </submittedName>
</protein>
<keyword evidence="3" id="KW-1185">Reference proteome</keyword>
<dbReference type="Proteomes" id="UP000596661">
    <property type="component" value="Chromosome 3"/>
</dbReference>
<accession>A0A803P6G8</accession>
<dbReference type="Gramene" id="evm.model.03.1739">
    <property type="protein sequence ID" value="cds.evm.model.03.1739"/>
    <property type="gene ID" value="evm.TU.03.1739"/>
</dbReference>
<evidence type="ECO:0000256" key="1">
    <source>
        <dbReference type="SAM" id="MobiDB-lite"/>
    </source>
</evidence>
<proteinExistence type="predicted"/>